<keyword evidence="2" id="KW-1185">Reference proteome</keyword>
<proteinExistence type="predicted"/>
<reference evidence="2" key="1">
    <citation type="submission" date="2019-10" db="EMBL/GenBank/DDBJ databases">
        <title>Lacipirellula parvula gen. nov., sp. nov., representing a lineage of planctomycetes widespread in freshwater anoxic habitats, and description of the family Lacipirellulaceae.</title>
        <authorList>
            <person name="Dedysh S.N."/>
            <person name="Kulichevskaya I.S."/>
            <person name="Beletsky A.V."/>
            <person name="Rakitin A.L."/>
            <person name="Mardanov A.V."/>
            <person name="Ivanova A.A."/>
            <person name="Saltykova V.X."/>
            <person name="Rijpstra W.I.C."/>
            <person name="Sinninghe Damste J.S."/>
            <person name="Ravin N.V."/>
        </authorList>
    </citation>
    <scope>NUCLEOTIDE SEQUENCE [LARGE SCALE GENOMIC DNA]</scope>
    <source>
        <strain evidence="2">PX69</strain>
    </source>
</reference>
<dbReference type="KEGG" id="lpav:PLANPX_6119"/>
<dbReference type="Gene3D" id="3.30.460.40">
    <property type="match status" value="1"/>
</dbReference>
<accession>A0A5K7XK21</accession>
<name>A0A5K7XK21_9BACT</name>
<dbReference type="AlphaFoldDB" id="A0A5K7XK21"/>
<protein>
    <submittedName>
        <fullName evidence="1">Uncharacterized protein</fullName>
    </submittedName>
</protein>
<evidence type="ECO:0000313" key="1">
    <source>
        <dbReference type="EMBL" id="BBO36507.1"/>
    </source>
</evidence>
<dbReference type="RefSeq" id="WP_152101665.1">
    <property type="nucleotide sequence ID" value="NZ_AP021861.1"/>
</dbReference>
<dbReference type="SUPFAM" id="SSF81301">
    <property type="entry name" value="Nucleotidyltransferase"/>
    <property type="match status" value="1"/>
</dbReference>
<gene>
    <name evidence="1" type="ORF">PLANPX_6119</name>
</gene>
<dbReference type="InterPro" id="IPR043519">
    <property type="entry name" value="NT_sf"/>
</dbReference>
<dbReference type="Proteomes" id="UP000326837">
    <property type="component" value="Chromosome"/>
</dbReference>
<evidence type="ECO:0000313" key="2">
    <source>
        <dbReference type="Proteomes" id="UP000326837"/>
    </source>
</evidence>
<sequence length="189" mass="21538">MKDVYDTLLEFVEILDELNVRYAVMGGLAVRAYSIPRSTWDVDLTIGMDRDDLPRFFEAVEARGYSVPEAYTRGWVDQVSDMPLVKFKAYCASGTVDVDVFIAENDFQKSLLARSEIMTTEVGPVSIVTAEDLILLKLIANRPRDLIDVADLLFIQGKLDEDYLKHWAKRFGVLETLEERLANRPTERP</sequence>
<dbReference type="EMBL" id="AP021861">
    <property type="protein sequence ID" value="BBO36507.1"/>
    <property type="molecule type" value="Genomic_DNA"/>
</dbReference>
<organism evidence="1 2">
    <name type="scientific">Lacipirellula parvula</name>
    <dbReference type="NCBI Taxonomy" id="2650471"/>
    <lineage>
        <taxon>Bacteria</taxon>
        <taxon>Pseudomonadati</taxon>
        <taxon>Planctomycetota</taxon>
        <taxon>Planctomycetia</taxon>
        <taxon>Pirellulales</taxon>
        <taxon>Lacipirellulaceae</taxon>
        <taxon>Lacipirellula</taxon>
    </lineage>
</organism>